<dbReference type="PATRIC" id="fig|1263870.3.peg.5611"/>
<dbReference type="EMBL" id="ANOH01000364">
    <property type="protein sequence ID" value="EMI53321.1"/>
    <property type="molecule type" value="Genomic_DNA"/>
</dbReference>
<dbReference type="SUPFAM" id="SSF51445">
    <property type="entry name" value="(Trans)glycosidases"/>
    <property type="match status" value="1"/>
</dbReference>
<comment type="caution">
    <text evidence="1">The sequence shown here is derived from an EMBL/GenBank/DDBJ whole genome shotgun (WGS) entry which is preliminary data.</text>
</comment>
<dbReference type="AlphaFoldDB" id="M5U638"/>
<dbReference type="Proteomes" id="UP000011885">
    <property type="component" value="Unassembled WGS sequence"/>
</dbReference>
<keyword evidence="2" id="KW-1185">Reference proteome</keyword>
<name>M5U638_9BACT</name>
<reference evidence="1 2" key="1">
    <citation type="journal article" date="2013" name="Mar. Genomics">
        <title>Expression of sulfatases in Rhodopirellula baltica and the diversity of sulfatases in the genus Rhodopirellula.</title>
        <authorList>
            <person name="Wegner C.E."/>
            <person name="Richter-Heitmann T."/>
            <person name="Klindworth A."/>
            <person name="Klockow C."/>
            <person name="Richter M."/>
            <person name="Achstetter T."/>
            <person name="Glockner F.O."/>
            <person name="Harder J."/>
        </authorList>
    </citation>
    <scope>NUCLEOTIDE SEQUENCE [LARGE SCALE GENOMIC DNA]</scope>
    <source>
        <strain evidence="1 2">SM41</strain>
    </source>
</reference>
<dbReference type="OrthoDB" id="339499at2"/>
<protein>
    <recommendedName>
        <fullName evidence="3">Glycosyl hydrolase family 67</fullName>
    </recommendedName>
</protein>
<proteinExistence type="predicted"/>
<dbReference type="Gene3D" id="3.20.20.80">
    <property type="entry name" value="Glycosidases"/>
    <property type="match status" value="1"/>
</dbReference>
<gene>
    <name evidence="1" type="ORF">RSSM_05294</name>
</gene>
<sequence>MRKLQMIDGIGPFFRHYDKKRINWSKIPFADIETDDGLKAEVLKSIPDDFLTFVQRTSALGYNAITLDDVAHLVPCDQYPKNLQRKISAYRELFRRLMQVADEHRMQVFLTMDVMFFHESVRPLIKGNRDLANGWLKDNLDQLFRDFPLIAGVIMRFGESDGVDVKGDFRSELWLRRPMDAKQLLIRLLPVFETHQRKLIFRTWSVGAHPIGDLNWNPTRFDQAFGDINSEALIISLKYGESDFFRYLPVNPLFFQSRHQKIIEFQARREYEGFGAYPSFIGWDSAKIMKDLEPAENVVGMSVWCQTGGWGKRRQLTYLRNSSLWVEFNTLALARIWQGRDVHEVIEEFRDRYLPDVPREAFLDFLTRSEVVIKRLLYVAEMADQRLYFRRLRLPPQLFVYWDRIMIDPIIKKVLAVFVHDRERALNEGREALENLREMIAVAKENGIPTRGLSFQLATFEIIAMAREYYFDGDKEAPQKLSQMKEEYKRRFRRNYSVIIKLGESRVHRVPLRWILKLMLRDRSRYRMVDQVITIRLLWLLHPLARKFRHRIGPKFASKQAMGIETLLK</sequence>
<evidence type="ECO:0000313" key="2">
    <source>
        <dbReference type="Proteomes" id="UP000011885"/>
    </source>
</evidence>
<organism evidence="1 2">
    <name type="scientific">Rhodopirellula sallentina SM41</name>
    <dbReference type="NCBI Taxonomy" id="1263870"/>
    <lineage>
        <taxon>Bacteria</taxon>
        <taxon>Pseudomonadati</taxon>
        <taxon>Planctomycetota</taxon>
        <taxon>Planctomycetia</taxon>
        <taxon>Pirellulales</taxon>
        <taxon>Pirellulaceae</taxon>
        <taxon>Rhodopirellula</taxon>
    </lineage>
</organism>
<evidence type="ECO:0008006" key="3">
    <source>
        <dbReference type="Google" id="ProtNLM"/>
    </source>
</evidence>
<dbReference type="RefSeq" id="WP_008685636.1">
    <property type="nucleotide sequence ID" value="NZ_ANOH01000364.1"/>
</dbReference>
<dbReference type="InterPro" id="IPR017853">
    <property type="entry name" value="GH"/>
</dbReference>
<accession>M5U638</accession>
<evidence type="ECO:0000313" key="1">
    <source>
        <dbReference type="EMBL" id="EMI53321.1"/>
    </source>
</evidence>